<reference evidence="1" key="1">
    <citation type="submission" date="2021-12" db="EMBL/GenBank/DDBJ databases">
        <title>Comparative genomics, transcriptomics and evolutionary studies reveal genomic signatures of adaptation to plant cell wall in hemibiotrophic fungi.</title>
        <authorList>
            <consortium name="DOE Joint Genome Institute"/>
            <person name="Baroncelli R."/>
            <person name="Diaz J.F."/>
            <person name="Benocci T."/>
            <person name="Peng M."/>
            <person name="Battaglia E."/>
            <person name="Haridas S."/>
            <person name="Andreopoulos W."/>
            <person name="Labutti K."/>
            <person name="Pangilinan J."/>
            <person name="Floch G.L."/>
            <person name="Makela M.R."/>
            <person name="Henrissat B."/>
            <person name="Grigoriev I.V."/>
            <person name="Crouch J.A."/>
            <person name="De Vries R.P."/>
            <person name="Sukno S.A."/>
            <person name="Thon M.R."/>
        </authorList>
    </citation>
    <scope>NUCLEOTIDE SEQUENCE</scope>
    <source>
        <strain evidence="1">CBS 112980</strain>
    </source>
</reference>
<organism evidence="1 2">
    <name type="scientific">Glomerella acutata</name>
    <name type="common">Colletotrichum acutatum</name>
    <dbReference type="NCBI Taxonomy" id="27357"/>
    <lineage>
        <taxon>Eukaryota</taxon>
        <taxon>Fungi</taxon>
        <taxon>Dikarya</taxon>
        <taxon>Ascomycota</taxon>
        <taxon>Pezizomycotina</taxon>
        <taxon>Sordariomycetes</taxon>
        <taxon>Hypocreomycetidae</taxon>
        <taxon>Glomerellales</taxon>
        <taxon>Glomerellaceae</taxon>
        <taxon>Colletotrichum</taxon>
        <taxon>Colletotrichum acutatum species complex</taxon>
    </lineage>
</organism>
<accession>A0AAD8XJV3</accession>
<name>A0AAD8XJV3_GLOAC</name>
<dbReference type="Proteomes" id="UP001244207">
    <property type="component" value="Unassembled WGS sequence"/>
</dbReference>
<proteinExistence type="predicted"/>
<dbReference type="RefSeq" id="XP_060367885.1">
    <property type="nucleotide sequence ID" value="XM_060501503.1"/>
</dbReference>
<comment type="caution">
    <text evidence="1">The sequence shown here is derived from an EMBL/GenBank/DDBJ whole genome shotgun (WGS) entry which is preliminary data.</text>
</comment>
<evidence type="ECO:0000313" key="1">
    <source>
        <dbReference type="EMBL" id="KAK1727830.1"/>
    </source>
</evidence>
<dbReference type="AlphaFoldDB" id="A0AAD8XJV3"/>
<sequence>MASTALAGMVDCLLATSVSDGMHNGQKGFDLGSLHYSVLLNEAANALWKHRVGVSFTTSEESAGLAYLDHEIFMIALSGHLLEYAERENKIFCSVNKSAQGTKKRGKGAPSCGEADRKSLNNVPAPTDFFVGVRLLARKQGRRGRLVLHFCSWQSLDHLSSREGPSEKARREKIWCGNLFSGMCRPPRCLASTVTTNFSVN</sequence>
<gene>
    <name evidence="1" type="ORF">BDZ83DRAFT_177223</name>
</gene>
<dbReference type="GeneID" id="85385402"/>
<protein>
    <submittedName>
        <fullName evidence="1">Uncharacterized protein</fullName>
    </submittedName>
</protein>
<keyword evidence="2" id="KW-1185">Reference proteome</keyword>
<evidence type="ECO:0000313" key="2">
    <source>
        <dbReference type="Proteomes" id="UP001244207"/>
    </source>
</evidence>
<dbReference type="EMBL" id="JAHMHS010000021">
    <property type="protein sequence ID" value="KAK1727830.1"/>
    <property type="molecule type" value="Genomic_DNA"/>
</dbReference>